<dbReference type="EMBL" id="GL377568">
    <property type="protein sequence ID" value="EFJ35519.1"/>
    <property type="molecule type" value="Genomic_DNA"/>
</dbReference>
<dbReference type="KEGG" id="smo:SELMODRAFT_69289"/>
<dbReference type="InterPro" id="IPR012677">
    <property type="entry name" value="Nucleotide-bd_a/b_plait_sf"/>
</dbReference>
<dbReference type="Gramene" id="EFJ35519">
    <property type="protein sequence ID" value="EFJ35519"/>
    <property type="gene ID" value="SELMODRAFT_69289"/>
</dbReference>
<organism evidence="5">
    <name type="scientific">Selaginella moellendorffii</name>
    <name type="common">Spikemoss</name>
    <dbReference type="NCBI Taxonomy" id="88036"/>
    <lineage>
        <taxon>Eukaryota</taxon>
        <taxon>Viridiplantae</taxon>
        <taxon>Streptophyta</taxon>
        <taxon>Embryophyta</taxon>
        <taxon>Tracheophyta</taxon>
        <taxon>Lycopodiopsida</taxon>
        <taxon>Selaginellales</taxon>
        <taxon>Selaginellaceae</taxon>
        <taxon>Selaginella</taxon>
    </lineage>
</organism>
<evidence type="ECO:0000259" key="3">
    <source>
        <dbReference type="PROSITE" id="PS50102"/>
    </source>
</evidence>
<feature type="non-terminal residue" evidence="4">
    <location>
        <position position="92"/>
    </location>
</feature>
<feature type="non-terminal residue" evidence="4">
    <location>
        <position position="1"/>
    </location>
</feature>
<sequence length="92" mass="10409">LPHDASSTLFVDGLPSDCTRREAAHIFRPFIGFKEVRLVHKDAKRTTGEKLVLCFVEFMDAKCAATALEALQGYKFDENDPDSYVLRLTFAR</sequence>
<gene>
    <name evidence="4" type="ORF">SELMODRAFT_69289</name>
</gene>
<dbReference type="HOGENOM" id="CLU_148327_1_0_1"/>
<dbReference type="InterPro" id="IPR000504">
    <property type="entry name" value="RRM_dom"/>
</dbReference>
<dbReference type="PANTHER" id="PTHR10501">
    <property type="entry name" value="U1 SMALL NUCLEAR RIBONUCLEOPROTEIN A/U2 SMALL NUCLEAR RIBONUCLEOPROTEIN B"/>
    <property type="match status" value="1"/>
</dbReference>
<dbReference type="OrthoDB" id="431169at2759"/>
<evidence type="ECO:0000256" key="2">
    <source>
        <dbReference type="PROSITE-ProRule" id="PRU00176"/>
    </source>
</evidence>
<dbReference type="InParanoid" id="D8QXZ8"/>
<feature type="domain" description="RRM" evidence="3">
    <location>
        <begin position="7"/>
        <end position="92"/>
    </location>
</feature>
<evidence type="ECO:0000256" key="1">
    <source>
        <dbReference type="ARBA" id="ARBA00022884"/>
    </source>
</evidence>
<keyword evidence="1 2" id="KW-0694">RNA-binding</keyword>
<dbReference type="AlphaFoldDB" id="D8QXZ8"/>
<accession>D8QXZ8</accession>
<dbReference type="Pfam" id="PF00076">
    <property type="entry name" value="RRM_1"/>
    <property type="match status" value="1"/>
</dbReference>
<dbReference type="PROSITE" id="PS50102">
    <property type="entry name" value="RRM"/>
    <property type="match status" value="1"/>
</dbReference>
<dbReference type="Gene3D" id="3.30.70.330">
    <property type="match status" value="1"/>
</dbReference>
<evidence type="ECO:0000313" key="5">
    <source>
        <dbReference type="Proteomes" id="UP000001514"/>
    </source>
</evidence>
<dbReference type="GO" id="GO:0003729">
    <property type="term" value="F:mRNA binding"/>
    <property type="evidence" value="ECO:0000318"/>
    <property type="project" value="GO_Central"/>
</dbReference>
<dbReference type="SUPFAM" id="SSF54928">
    <property type="entry name" value="RNA-binding domain, RBD"/>
    <property type="match status" value="1"/>
</dbReference>
<protein>
    <recommendedName>
        <fullName evidence="3">RRM domain-containing protein</fullName>
    </recommendedName>
</protein>
<dbReference type="Proteomes" id="UP000001514">
    <property type="component" value="Unassembled WGS sequence"/>
</dbReference>
<proteinExistence type="predicted"/>
<dbReference type="SMART" id="SM00360">
    <property type="entry name" value="RRM"/>
    <property type="match status" value="1"/>
</dbReference>
<name>D8QXZ8_SELML</name>
<evidence type="ECO:0000313" key="4">
    <source>
        <dbReference type="EMBL" id="EFJ35519.1"/>
    </source>
</evidence>
<dbReference type="InterPro" id="IPR035979">
    <property type="entry name" value="RBD_domain_sf"/>
</dbReference>
<dbReference type="CDD" id="cd21618">
    <property type="entry name" value="RRM_AtNSRA_like"/>
    <property type="match status" value="1"/>
</dbReference>
<keyword evidence="5" id="KW-1185">Reference proteome</keyword>
<dbReference type="eggNOG" id="ENOG502RY61">
    <property type="taxonomic scope" value="Eukaryota"/>
</dbReference>
<reference evidence="4 5" key="1">
    <citation type="journal article" date="2011" name="Science">
        <title>The Selaginella genome identifies genetic changes associated with the evolution of vascular plants.</title>
        <authorList>
            <person name="Banks J.A."/>
            <person name="Nishiyama T."/>
            <person name="Hasebe M."/>
            <person name="Bowman J.L."/>
            <person name="Gribskov M."/>
            <person name="dePamphilis C."/>
            <person name="Albert V.A."/>
            <person name="Aono N."/>
            <person name="Aoyama T."/>
            <person name="Ambrose B.A."/>
            <person name="Ashton N.W."/>
            <person name="Axtell M.J."/>
            <person name="Barker E."/>
            <person name="Barker M.S."/>
            <person name="Bennetzen J.L."/>
            <person name="Bonawitz N.D."/>
            <person name="Chapple C."/>
            <person name="Cheng C."/>
            <person name="Correa L.G."/>
            <person name="Dacre M."/>
            <person name="DeBarry J."/>
            <person name="Dreyer I."/>
            <person name="Elias M."/>
            <person name="Engstrom E.M."/>
            <person name="Estelle M."/>
            <person name="Feng L."/>
            <person name="Finet C."/>
            <person name="Floyd S.K."/>
            <person name="Frommer W.B."/>
            <person name="Fujita T."/>
            <person name="Gramzow L."/>
            <person name="Gutensohn M."/>
            <person name="Harholt J."/>
            <person name="Hattori M."/>
            <person name="Heyl A."/>
            <person name="Hirai T."/>
            <person name="Hiwatashi Y."/>
            <person name="Ishikawa M."/>
            <person name="Iwata M."/>
            <person name="Karol K.G."/>
            <person name="Koehler B."/>
            <person name="Kolukisaoglu U."/>
            <person name="Kubo M."/>
            <person name="Kurata T."/>
            <person name="Lalonde S."/>
            <person name="Li K."/>
            <person name="Li Y."/>
            <person name="Litt A."/>
            <person name="Lyons E."/>
            <person name="Manning G."/>
            <person name="Maruyama T."/>
            <person name="Michael T.P."/>
            <person name="Mikami K."/>
            <person name="Miyazaki S."/>
            <person name="Morinaga S."/>
            <person name="Murata T."/>
            <person name="Mueller-Roeber B."/>
            <person name="Nelson D.R."/>
            <person name="Obara M."/>
            <person name="Oguri Y."/>
            <person name="Olmstead R.G."/>
            <person name="Onodera N."/>
            <person name="Petersen B.L."/>
            <person name="Pils B."/>
            <person name="Prigge M."/>
            <person name="Rensing S.A."/>
            <person name="Riano-Pachon D.M."/>
            <person name="Roberts A.W."/>
            <person name="Sato Y."/>
            <person name="Scheller H.V."/>
            <person name="Schulz B."/>
            <person name="Schulz C."/>
            <person name="Shakirov E.V."/>
            <person name="Shibagaki N."/>
            <person name="Shinohara N."/>
            <person name="Shippen D.E."/>
            <person name="Soerensen I."/>
            <person name="Sotooka R."/>
            <person name="Sugimoto N."/>
            <person name="Sugita M."/>
            <person name="Sumikawa N."/>
            <person name="Tanurdzic M."/>
            <person name="Theissen G."/>
            <person name="Ulvskov P."/>
            <person name="Wakazuki S."/>
            <person name="Weng J.K."/>
            <person name="Willats W.W."/>
            <person name="Wipf D."/>
            <person name="Wolf P.G."/>
            <person name="Yang L."/>
            <person name="Zimmer A.D."/>
            <person name="Zhu Q."/>
            <person name="Mitros T."/>
            <person name="Hellsten U."/>
            <person name="Loque D."/>
            <person name="Otillar R."/>
            <person name="Salamov A."/>
            <person name="Schmutz J."/>
            <person name="Shapiro H."/>
            <person name="Lindquist E."/>
            <person name="Lucas S."/>
            <person name="Rokhsar D."/>
            <person name="Grigoriev I.V."/>
        </authorList>
    </citation>
    <scope>NUCLEOTIDE SEQUENCE [LARGE SCALE GENOMIC DNA]</scope>
</reference>